<proteinExistence type="predicted"/>
<protein>
    <submittedName>
        <fullName evidence="1">Uncharacterized protein</fullName>
    </submittedName>
</protein>
<dbReference type="Proteomes" id="UP000000485">
    <property type="component" value="Chromosome"/>
</dbReference>
<evidence type="ECO:0000313" key="2">
    <source>
        <dbReference type="Proteomes" id="UP000000485"/>
    </source>
</evidence>
<dbReference type="STRING" id="593907.Celgi_1087"/>
<accession>F8A0Y4</accession>
<gene>
    <name evidence="1" type="ordered locus">Celgi_1087</name>
</gene>
<dbReference type="OrthoDB" id="5144031at2"/>
<dbReference type="EMBL" id="CP002665">
    <property type="protein sequence ID" value="AEI11606.1"/>
    <property type="molecule type" value="Genomic_DNA"/>
</dbReference>
<organism evidence="1 2">
    <name type="scientific">Cellulomonas gilvus (strain ATCC 13127 / NRRL B-14078)</name>
    <name type="common">Cellvibrio gilvus</name>
    <dbReference type="NCBI Taxonomy" id="593907"/>
    <lineage>
        <taxon>Bacteria</taxon>
        <taxon>Bacillati</taxon>
        <taxon>Actinomycetota</taxon>
        <taxon>Actinomycetes</taxon>
        <taxon>Micrococcales</taxon>
        <taxon>Cellulomonadaceae</taxon>
        <taxon>Cellulomonas</taxon>
    </lineage>
</organism>
<keyword evidence="2" id="KW-1185">Reference proteome</keyword>
<dbReference type="AlphaFoldDB" id="F8A0Y4"/>
<reference evidence="2" key="1">
    <citation type="submission" date="2011-04" db="EMBL/GenBank/DDBJ databases">
        <title>Complete sequence of Cellvibrio gilvus ATCC 13127.</title>
        <authorList>
            <person name="Lucas S."/>
            <person name="Han J."/>
            <person name="Lapidus A."/>
            <person name="Cheng J.-F."/>
            <person name="Goodwin L."/>
            <person name="Pitluck S."/>
            <person name="Peters L."/>
            <person name="Munk A."/>
            <person name="Detter J.C."/>
            <person name="Han C."/>
            <person name="Tapia R."/>
            <person name="Land M."/>
            <person name="Hauser L."/>
            <person name="Kyrpides N."/>
            <person name="Ivanova N."/>
            <person name="Ovchinnikova G."/>
            <person name="Pagani I."/>
            <person name="Mead D."/>
            <person name="Brumm P."/>
            <person name="Woyke T."/>
        </authorList>
    </citation>
    <scope>NUCLEOTIDE SEQUENCE [LARGE SCALE GENOMIC DNA]</scope>
    <source>
        <strain evidence="2">ATCC 13127 / NRRL B-14078</strain>
    </source>
</reference>
<dbReference type="KEGG" id="cga:Celgi_1087"/>
<dbReference type="HOGENOM" id="CLU_427421_0_0_11"/>
<evidence type="ECO:0000313" key="1">
    <source>
        <dbReference type="EMBL" id="AEI11606.1"/>
    </source>
</evidence>
<name>F8A0Y4_CELGA</name>
<dbReference type="RefSeq" id="WP_013883125.1">
    <property type="nucleotide sequence ID" value="NC_015671.1"/>
</dbReference>
<sequence length="640" mass="66099">MPVDRAASDRLPQGCRLLVVGTPGRESARLDARLVDEADALAEHGVTVLAAGTRSVRAALDAAADEAHALAQALSTAGTGTVAVLSDESLAAATPAELSGLPTLLGGPVHVVVDGAPDPWVDLFGPDAVTAVGPTHGSPGLSAELARLLDLPTEQLVPPAGDAPEPPVLEGVWWRRAQEPVPAPLQLTEALLDAAAGALDRGAAGDAGTPSEVPLDGAADALYAAFRTARDEVAAAGRPVRRTVDELRPLPVGTTLLHVGLPAAGSDVVQRSWRAWSTAALPGARVAYPGARDSHDVLAACLLAGSPEERAELPAAIGRLLPPQEAEDAQHVTHVLSAERLALADARRVRALVAALRAAGCTGLHVVLTLRNVPELLVAAWQHTVTSGGGHDLDTWLRTAFQDDGSVRMPGLDALGEADGTSLVARWADAVGPAHVTVVVERDEGRDTLAVLARLAGLGRDAVDAVPSTRALTARETELIRAFNAHLPYRATVPPAQRRLLVRRGAIAGLLAGPRPDDADAALPAWALAPAQAAGRRLEEQVGGLPVTVVGDLSVLADAPSSTQGMPPAEDLTVLHRSSVEAALLGMFDRAVRFPEPEPVVAPAPASPRPSLRHVPTRAIARELVGRVTGRRAGAGEVRT</sequence>